<gene>
    <name evidence="2" type="ORF">GGR42_000502</name>
</gene>
<name>A0A846QSV6_9FLAO</name>
<keyword evidence="1" id="KW-0732">Signal</keyword>
<proteinExistence type="predicted"/>
<feature type="chain" id="PRO_5033029622" evidence="1">
    <location>
        <begin position="19"/>
        <end position="333"/>
    </location>
</feature>
<accession>A0A846QSV6</accession>
<evidence type="ECO:0000256" key="1">
    <source>
        <dbReference type="SAM" id="SignalP"/>
    </source>
</evidence>
<comment type="caution">
    <text evidence="2">The sequence shown here is derived from an EMBL/GenBank/DDBJ whole genome shotgun (WGS) entry which is preliminary data.</text>
</comment>
<reference evidence="2 3" key="1">
    <citation type="submission" date="2020-03" db="EMBL/GenBank/DDBJ databases">
        <title>Genomic Encyclopedia of Type Strains, Phase IV (KMG-IV): sequencing the most valuable type-strain genomes for metagenomic binning, comparative biology and taxonomic classification.</title>
        <authorList>
            <person name="Goeker M."/>
        </authorList>
    </citation>
    <scope>NUCLEOTIDE SEQUENCE [LARGE SCALE GENOMIC DNA]</scope>
    <source>
        <strain evidence="2 3">DSM 29762</strain>
    </source>
</reference>
<feature type="signal peptide" evidence="1">
    <location>
        <begin position="1"/>
        <end position="18"/>
    </location>
</feature>
<organism evidence="2 3">
    <name type="scientific">Saonia flava</name>
    <dbReference type="NCBI Taxonomy" id="523696"/>
    <lineage>
        <taxon>Bacteria</taxon>
        <taxon>Pseudomonadati</taxon>
        <taxon>Bacteroidota</taxon>
        <taxon>Flavobacteriia</taxon>
        <taxon>Flavobacteriales</taxon>
        <taxon>Flavobacteriaceae</taxon>
        <taxon>Saonia</taxon>
    </lineage>
</organism>
<protein>
    <submittedName>
        <fullName evidence="2">Uncharacterized protein</fullName>
    </submittedName>
</protein>
<evidence type="ECO:0000313" key="3">
    <source>
        <dbReference type="Proteomes" id="UP000590442"/>
    </source>
</evidence>
<dbReference type="AlphaFoldDB" id="A0A846QSV6"/>
<dbReference type="SUPFAM" id="SSF53474">
    <property type="entry name" value="alpha/beta-Hydrolases"/>
    <property type="match status" value="1"/>
</dbReference>
<dbReference type="Gene3D" id="3.40.50.1820">
    <property type="entry name" value="alpha/beta hydrolase"/>
    <property type="match status" value="1"/>
</dbReference>
<dbReference type="EMBL" id="JAATJJ010000001">
    <property type="protein sequence ID" value="NJB70040.1"/>
    <property type="molecule type" value="Genomic_DNA"/>
</dbReference>
<evidence type="ECO:0000313" key="2">
    <source>
        <dbReference type="EMBL" id="NJB70040.1"/>
    </source>
</evidence>
<dbReference type="RefSeq" id="WP_167960504.1">
    <property type="nucleotide sequence ID" value="NZ_JAATJJ010000001.1"/>
</dbReference>
<sequence length="333" mass="38791">MKIFFATLFTFIFSICLAQKGNPTIYNALIEYDFIQEQIISDNDTIIYYLKNPKAKPNKLVVFIQGTDANPIFSYKIDKDKITYYRWFGDDYKKLDSTYTYAIIPKPGMEGLYKDGEIVIPKSYYKKNYLEYRIKQINTSISHITENHLTNPEKIIVYGHSEGAAIGAALATTNKKITHLGFWSGNVLNNFYEFSLFNRIESLKGKLSDKEAHQNIMGILEWYTSVVENPNLTEIDHFGFTNKRWSTYEKAPLDYLIELSIPIYALFGTEDESTPIETAYLLPIKFIENRKDNLTFEVCISCNHSYKVKTEDGQKSYWSEQFIKFIEWTDKTK</sequence>
<keyword evidence="3" id="KW-1185">Reference proteome</keyword>
<dbReference type="Proteomes" id="UP000590442">
    <property type="component" value="Unassembled WGS sequence"/>
</dbReference>
<dbReference type="InterPro" id="IPR029058">
    <property type="entry name" value="AB_hydrolase_fold"/>
</dbReference>